<dbReference type="EMBL" id="LN832023">
    <property type="protein sequence ID" value="CQR79429.1"/>
    <property type="molecule type" value="Genomic_DNA"/>
</dbReference>
<evidence type="ECO:0000313" key="2">
    <source>
        <dbReference type="EMBL" id="CQR79429.1"/>
    </source>
</evidence>
<keyword evidence="1" id="KW-1133">Transmembrane helix</keyword>
<feature type="non-terminal residue" evidence="2">
    <location>
        <position position="298"/>
    </location>
</feature>
<accession>A0A0F7W025</accession>
<keyword evidence="1" id="KW-0812">Transmembrane</keyword>
<evidence type="ECO:0000256" key="1">
    <source>
        <dbReference type="SAM" id="Phobius"/>
    </source>
</evidence>
<feature type="non-terminal residue" evidence="2">
    <location>
        <position position="1"/>
    </location>
</feature>
<reference evidence="2" key="1">
    <citation type="submission" date="2015-03" db="EMBL/GenBank/DDBJ databases">
        <authorList>
            <person name="Kar P."/>
            <person name="Sen A."/>
            <person name="Das A.P."/>
        </authorList>
    </citation>
    <scope>NUCLEOTIDE SEQUENCE</scope>
    <source>
        <strain evidence="2">10</strain>
        <tissue evidence="2">Leaf</tissue>
    </source>
</reference>
<keyword evidence="2" id="KW-0934">Plastid</keyword>
<gene>
    <name evidence="2" type="primary">matK</name>
</gene>
<geneLocation type="chloroplast" evidence="2"/>
<protein>
    <submittedName>
        <fullName evidence="2">Maturase K</fullName>
    </submittedName>
</protein>
<feature type="transmembrane region" description="Helical" evidence="1">
    <location>
        <begin position="29"/>
        <end position="50"/>
    </location>
</feature>
<dbReference type="AlphaFoldDB" id="A0A0F7W025"/>
<keyword evidence="2" id="KW-0150">Chloroplast</keyword>
<name>A0A0F7W025_9LAMI</name>
<proteinExistence type="predicted"/>
<feature type="transmembrane region" description="Helical" evidence="1">
    <location>
        <begin position="70"/>
        <end position="91"/>
    </location>
</feature>
<sequence length="298" mass="35368">LILCMIYKYRTLSMWKSWFKLFAVGKKMLLLYIYYESFSMNIVIGIVLLFQRKLAPLFQNEIKDYSYSYIILMSVNMNPFSSFYVTNLFIYDQQLLEFFLNESISMKKMNVLDTSLLRLTIFGRTRGWSRNLSCIILGIKEDPFWLQREHLFSDKNGNFILSLFGNGIFRCGFIQEGFIKTNYPIIPLNFWTIFQACEDTPPWYGVKFMKMHFKSIMLLRSLIPLFQLFQDLRHWLKRNFVTYLGILLVSRFGLIYPILILLTDLVVYAEIFLIIIADLPKKRVCIEKSIYFDFGGGM</sequence>
<organism evidence="2">
    <name type="scientific">Clerodendrum fragrans</name>
    <dbReference type="NCBI Taxonomy" id="13433"/>
    <lineage>
        <taxon>Eukaryota</taxon>
        <taxon>Viridiplantae</taxon>
        <taxon>Streptophyta</taxon>
        <taxon>Embryophyta</taxon>
        <taxon>Tracheophyta</taxon>
        <taxon>Spermatophyta</taxon>
        <taxon>Magnoliopsida</taxon>
        <taxon>eudicotyledons</taxon>
        <taxon>Gunneridae</taxon>
        <taxon>Pentapetalae</taxon>
        <taxon>asterids</taxon>
        <taxon>lamiids</taxon>
        <taxon>Lamiales</taxon>
        <taxon>Lamiaceae</taxon>
        <taxon>Ajugoideae</taxon>
        <taxon>Clerodendreae</taxon>
        <taxon>Clerodendrum</taxon>
    </lineage>
</organism>
<keyword evidence="1" id="KW-0472">Membrane</keyword>